<evidence type="ECO:0000256" key="2">
    <source>
        <dbReference type="ARBA" id="ARBA00002904"/>
    </source>
</evidence>
<comment type="similarity">
    <text evidence="3 10">Belongs to the alpha-carbonic anhydrase family.</text>
</comment>
<feature type="transmembrane region" description="Helical" evidence="11">
    <location>
        <begin position="6"/>
        <end position="23"/>
    </location>
</feature>
<keyword evidence="14" id="KW-1185">Reference proteome</keyword>
<evidence type="ECO:0000256" key="9">
    <source>
        <dbReference type="ARBA" id="ARBA00048348"/>
    </source>
</evidence>
<dbReference type="PROSITE" id="PS51144">
    <property type="entry name" value="ALPHA_CA_2"/>
    <property type="match status" value="1"/>
</dbReference>
<dbReference type="PANTHER" id="PTHR18952">
    <property type="entry name" value="CARBONIC ANHYDRASE"/>
    <property type="match status" value="1"/>
</dbReference>
<comment type="cofactor">
    <cofactor evidence="1 10">
        <name>Zn(2+)</name>
        <dbReference type="ChEBI" id="CHEBI:29105"/>
    </cofactor>
</comment>
<dbReference type="InterPro" id="IPR001148">
    <property type="entry name" value="CA_dom"/>
</dbReference>
<comment type="caution">
    <text evidence="13">The sequence shown here is derived from an EMBL/GenBank/DDBJ whole genome shotgun (WGS) entry which is preliminary data.</text>
</comment>
<evidence type="ECO:0000256" key="11">
    <source>
        <dbReference type="SAM" id="Phobius"/>
    </source>
</evidence>
<dbReference type="SUPFAM" id="SSF51069">
    <property type="entry name" value="Carbonic anhydrase"/>
    <property type="match status" value="1"/>
</dbReference>
<protein>
    <recommendedName>
        <fullName evidence="5 10">Carbonic anhydrase</fullName>
        <ecNumber evidence="4 10">4.2.1.1</ecNumber>
    </recommendedName>
</protein>
<keyword evidence="11" id="KW-1133">Transmembrane helix</keyword>
<dbReference type="EMBL" id="WFKJ01000007">
    <property type="protein sequence ID" value="KAB7892181.1"/>
    <property type="molecule type" value="Genomic_DNA"/>
</dbReference>
<dbReference type="InterPro" id="IPR018338">
    <property type="entry name" value="Carbonic_anhydrase_a-class_CS"/>
</dbReference>
<dbReference type="SMART" id="SM01057">
    <property type="entry name" value="Carb_anhydrase"/>
    <property type="match status" value="1"/>
</dbReference>
<evidence type="ECO:0000256" key="5">
    <source>
        <dbReference type="ARBA" id="ARBA00014628"/>
    </source>
</evidence>
<keyword evidence="8 10" id="KW-0456">Lyase</keyword>
<evidence type="ECO:0000256" key="7">
    <source>
        <dbReference type="ARBA" id="ARBA00022833"/>
    </source>
</evidence>
<dbReference type="PANTHER" id="PTHR18952:SF265">
    <property type="entry name" value="CARBONIC ANHYDRASE"/>
    <property type="match status" value="1"/>
</dbReference>
<feature type="domain" description="Alpha-carbonic anhydrase" evidence="12">
    <location>
        <begin position="29"/>
        <end position="249"/>
    </location>
</feature>
<keyword evidence="11" id="KW-0472">Membrane</keyword>
<dbReference type="PROSITE" id="PS00162">
    <property type="entry name" value="ALPHA_CA_1"/>
    <property type="match status" value="1"/>
</dbReference>
<dbReference type="InterPro" id="IPR041891">
    <property type="entry name" value="Alpha_CA_prokaryot-like"/>
</dbReference>
<dbReference type="Gene3D" id="3.10.200.10">
    <property type="entry name" value="Alpha carbonic anhydrase"/>
    <property type="match status" value="1"/>
</dbReference>
<gene>
    <name evidence="13" type="ORF">GBG18_03565</name>
</gene>
<dbReference type="CDD" id="cd03124">
    <property type="entry name" value="alpha_CA_prokaryotic_like"/>
    <property type="match status" value="1"/>
</dbReference>
<dbReference type="Proteomes" id="UP000461010">
    <property type="component" value="Unassembled WGS sequence"/>
</dbReference>
<dbReference type="InterPro" id="IPR023561">
    <property type="entry name" value="Carbonic_anhydrase_a-class"/>
</dbReference>
<evidence type="ECO:0000313" key="14">
    <source>
        <dbReference type="Proteomes" id="UP000461010"/>
    </source>
</evidence>
<evidence type="ECO:0000256" key="8">
    <source>
        <dbReference type="ARBA" id="ARBA00023239"/>
    </source>
</evidence>
<evidence type="ECO:0000256" key="4">
    <source>
        <dbReference type="ARBA" id="ARBA00012925"/>
    </source>
</evidence>
<evidence type="ECO:0000256" key="3">
    <source>
        <dbReference type="ARBA" id="ARBA00010718"/>
    </source>
</evidence>
<keyword evidence="6 10" id="KW-0479">Metal-binding</keyword>
<dbReference type="RefSeq" id="WP_152188467.1">
    <property type="nucleotide sequence ID" value="NZ_WFKI01000007.1"/>
</dbReference>
<evidence type="ECO:0000313" key="13">
    <source>
        <dbReference type="EMBL" id="KAB7892181.1"/>
    </source>
</evidence>
<dbReference type="Pfam" id="PF00194">
    <property type="entry name" value="Carb_anhydrase"/>
    <property type="match status" value="1"/>
</dbReference>
<accession>A0ABQ6VNB6</accession>
<comment type="function">
    <text evidence="2 10">Reversible hydration of carbon dioxide.</text>
</comment>
<dbReference type="InterPro" id="IPR036398">
    <property type="entry name" value="CA_dom_sf"/>
</dbReference>
<evidence type="ECO:0000256" key="6">
    <source>
        <dbReference type="ARBA" id="ARBA00022723"/>
    </source>
</evidence>
<proteinExistence type="inferred from homology"/>
<keyword evidence="11" id="KW-0812">Transmembrane</keyword>
<organism evidence="13 14">
    <name type="scientific">Poseidonibacter ostreae</name>
    <dbReference type="NCBI Taxonomy" id="2654171"/>
    <lineage>
        <taxon>Bacteria</taxon>
        <taxon>Pseudomonadati</taxon>
        <taxon>Campylobacterota</taxon>
        <taxon>Epsilonproteobacteria</taxon>
        <taxon>Campylobacterales</taxon>
        <taxon>Arcobacteraceae</taxon>
        <taxon>Poseidonibacter</taxon>
    </lineage>
</organism>
<evidence type="ECO:0000256" key="10">
    <source>
        <dbReference type="RuleBase" id="RU367011"/>
    </source>
</evidence>
<keyword evidence="7 10" id="KW-0862">Zinc</keyword>
<comment type="catalytic activity">
    <reaction evidence="9 10">
        <text>hydrogencarbonate + H(+) = CO2 + H2O</text>
        <dbReference type="Rhea" id="RHEA:10748"/>
        <dbReference type="ChEBI" id="CHEBI:15377"/>
        <dbReference type="ChEBI" id="CHEBI:15378"/>
        <dbReference type="ChEBI" id="CHEBI:16526"/>
        <dbReference type="ChEBI" id="CHEBI:17544"/>
        <dbReference type="EC" id="4.2.1.1"/>
    </reaction>
</comment>
<evidence type="ECO:0000256" key="1">
    <source>
        <dbReference type="ARBA" id="ARBA00001947"/>
    </source>
</evidence>
<name>A0ABQ6VNB6_9BACT</name>
<reference evidence="13 14" key="1">
    <citation type="submission" date="2019-10" db="EMBL/GenBank/DDBJ databases">
        <title>Poseidonibacter ostreae sp. nov., isolated from the gut of the Ostrea denselamellosa.</title>
        <authorList>
            <person name="Choi A."/>
        </authorList>
    </citation>
    <scope>NUCLEOTIDE SEQUENCE [LARGE SCALE GENOMIC DNA]</scope>
    <source>
        <strain evidence="13 14">SJOD-M-5</strain>
    </source>
</reference>
<sequence length="249" mass="27778">MSLKNTIISIFIVFVVALMLSGTSEEKGAHWDYTEDLGPKEWANLDEKYSMCENGLNQSPINITNVIPAKLNPLEFEGSAKATTFENNGHSLQVNFTSANSLAIDNEKYYLKQIHFHTPSENQINGTSYPMEAHLVHANSAGNLAVVAVMFEIIEDNLVLNKLLRNLPENKGDKNRLKSEVLGYDILPSNKDYYRFNGSLTTPPCSEGVKWFVLKTPVGISKSQLADFDAVMPTNNRPLQKINARTILD</sequence>
<dbReference type="EC" id="4.2.1.1" evidence="4 10"/>
<evidence type="ECO:0000259" key="12">
    <source>
        <dbReference type="PROSITE" id="PS51144"/>
    </source>
</evidence>